<dbReference type="EMBL" id="AJAU01000017">
    <property type="protein sequence ID" value="EOL45762.1"/>
    <property type="molecule type" value="Genomic_DNA"/>
</dbReference>
<dbReference type="AlphaFoldDB" id="R3WE74"/>
<dbReference type="Proteomes" id="UP000013840">
    <property type="component" value="Unassembled WGS sequence"/>
</dbReference>
<dbReference type="PATRIC" id="fig|1158612.3.peg.1547"/>
<evidence type="ECO:0000259" key="1">
    <source>
        <dbReference type="Pfam" id="PF10543"/>
    </source>
</evidence>
<feature type="domain" description="KilA-N DNA-binding" evidence="1">
    <location>
        <begin position="27"/>
        <end position="106"/>
    </location>
</feature>
<comment type="caution">
    <text evidence="2">The sequence shown here is derived from an EMBL/GenBank/DDBJ whole genome shotgun (WGS) entry which is preliminary data.</text>
</comment>
<dbReference type="OrthoDB" id="9812611at2"/>
<gene>
    <name evidence="2" type="ORF">UC7_01559</name>
</gene>
<keyword evidence="3" id="KW-1185">Reference proteome</keyword>
<dbReference type="Pfam" id="PF10543">
    <property type="entry name" value="ORF6N"/>
    <property type="match status" value="1"/>
</dbReference>
<dbReference type="InterPro" id="IPR018873">
    <property type="entry name" value="KilA-N_DNA-bd_domain"/>
</dbReference>
<organism evidence="2 3">
    <name type="scientific">Enterococcus caccae ATCC BAA-1240</name>
    <dbReference type="NCBI Taxonomy" id="1158612"/>
    <lineage>
        <taxon>Bacteria</taxon>
        <taxon>Bacillati</taxon>
        <taxon>Bacillota</taxon>
        <taxon>Bacilli</taxon>
        <taxon>Lactobacillales</taxon>
        <taxon>Enterococcaceae</taxon>
        <taxon>Enterococcus</taxon>
    </lineage>
</organism>
<dbReference type="eggNOG" id="COG1737">
    <property type="taxonomic scope" value="Bacteria"/>
</dbReference>
<dbReference type="RefSeq" id="WP_010771686.1">
    <property type="nucleotide sequence ID" value="NZ_KB946333.1"/>
</dbReference>
<evidence type="ECO:0000313" key="2">
    <source>
        <dbReference type="EMBL" id="EOL45762.1"/>
    </source>
</evidence>
<proteinExistence type="predicted"/>
<protein>
    <recommendedName>
        <fullName evidence="1">KilA-N DNA-binding domain-containing protein</fullName>
    </recommendedName>
</protein>
<evidence type="ECO:0000313" key="3">
    <source>
        <dbReference type="Proteomes" id="UP000013840"/>
    </source>
</evidence>
<sequence length="274" mass="31483">MKELKVIGKQEIGSFEFIGIEGGFGEDKKAMTLKDIAVIHGQPLKEINRRINDNRNRFRNGVEIIDLKTVVGLSHLEKFGFTQNAINRSNNIYILSERGYAKLLKILEDDIAWEIYDELVDNYFSMRESIKLGTTESLKLKRLEIMEVNAKTRRADLLLKSALETSSESAKEQILSDLVYELTGERRIPIMKQKEYTATEIADELGITSIMVGRICNKLSLKAEKPGQNKYGRWANGKSKYSSKEVPQWIYFEEGVQAIKREFLKQKKKVQPNE</sequence>
<name>R3WE74_9ENTE</name>
<accession>R3WE74</accession>
<reference evidence="2 3" key="1">
    <citation type="submission" date="2013-02" db="EMBL/GenBank/DDBJ databases">
        <title>The Genome Sequence of Enterococcus caccae BAA-1240.</title>
        <authorList>
            <consortium name="The Broad Institute Genome Sequencing Platform"/>
            <consortium name="The Broad Institute Genome Sequencing Center for Infectious Disease"/>
            <person name="Earl A.M."/>
            <person name="Gilmore M.S."/>
            <person name="Lebreton F."/>
            <person name="Walker B."/>
            <person name="Young S.K."/>
            <person name="Zeng Q."/>
            <person name="Gargeya S."/>
            <person name="Fitzgerald M."/>
            <person name="Haas B."/>
            <person name="Abouelleil A."/>
            <person name="Alvarado L."/>
            <person name="Arachchi H.M."/>
            <person name="Berlin A.M."/>
            <person name="Chapman S.B."/>
            <person name="Dewar J."/>
            <person name="Goldberg J."/>
            <person name="Griggs A."/>
            <person name="Gujja S."/>
            <person name="Hansen M."/>
            <person name="Howarth C."/>
            <person name="Imamovic A."/>
            <person name="Larimer J."/>
            <person name="McCowan C."/>
            <person name="Murphy C."/>
            <person name="Neiman D."/>
            <person name="Pearson M."/>
            <person name="Priest M."/>
            <person name="Roberts A."/>
            <person name="Saif S."/>
            <person name="Shea T."/>
            <person name="Sisk P."/>
            <person name="Sykes S."/>
            <person name="Wortman J."/>
            <person name="Nusbaum C."/>
            <person name="Birren B."/>
        </authorList>
    </citation>
    <scope>NUCLEOTIDE SEQUENCE [LARGE SCALE GENOMIC DNA]</scope>
    <source>
        <strain evidence="2 3">ATCC BAA-1240</strain>
    </source>
</reference>